<evidence type="ECO:0000256" key="6">
    <source>
        <dbReference type="ARBA" id="ARBA00022982"/>
    </source>
</evidence>
<dbReference type="InterPro" id="IPR036909">
    <property type="entry name" value="Cyt_c-like_dom_sf"/>
</dbReference>
<dbReference type="GO" id="GO:0009055">
    <property type="term" value="F:electron transfer activity"/>
    <property type="evidence" value="ECO:0007669"/>
    <property type="project" value="InterPro"/>
</dbReference>
<dbReference type="SUPFAM" id="SSF46626">
    <property type="entry name" value="Cytochrome c"/>
    <property type="match status" value="1"/>
</dbReference>
<name>A0A951P6X1_9CYAN</name>
<feature type="signal peptide" evidence="10">
    <location>
        <begin position="1"/>
        <end position="17"/>
    </location>
</feature>
<dbReference type="Gene3D" id="1.10.760.10">
    <property type="entry name" value="Cytochrome c-like domain"/>
    <property type="match status" value="1"/>
</dbReference>
<dbReference type="InterPro" id="IPR023655">
    <property type="entry name" value="Cyt_C6"/>
</dbReference>
<evidence type="ECO:0000256" key="1">
    <source>
        <dbReference type="ARBA" id="ARBA00004518"/>
    </source>
</evidence>
<dbReference type="InterPro" id="IPR008168">
    <property type="entry name" value="Cyt_C_IC"/>
</dbReference>
<organism evidence="12 13">
    <name type="scientific">Pegethrix bostrychoides GSE-TBD4-15B</name>
    <dbReference type="NCBI Taxonomy" id="2839662"/>
    <lineage>
        <taxon>Bacteria</taxon>
        <taxon>Bacillati</taxon>
        <taxon>Cyanobacteriota</taxon>
        <taxon>Cyanophyceae</taxon>
        <taxon>Oculatellales</taxon>
        <taxon>Oculatellaceae</taxon>
        <taxon>Pegethrix</taxon>
    </lineage>
</organism>
<dbReference type="GO" id="GO:0005506">
    <property type="term" value="F:iron ion binding"/>
    <property type="evidence" value="ECO:0007669"/>
    <property type="project" value="InterPro"/>
</dbReference>
<evidence type="ECO:0000313" key="13">
    <source>
        <dbReference type="Proteomes" id="UP000707356"/>
    </source>
</evidence>
<evidence type="ECO:0000256" key="10">
    <source>
        <dbReference type="SAM" id="SignalP"/>
    </source>
</evidence>
<sequence>MAVLALSVLLTIVSASALTPVGLAAELSVQAAQSSGVQLFELHCAGCHAQGGNIVRRGKTLKLKALQRYQMDSTAAIAEIVAQGKGNMSAYQDRLSPAEIQAVTDYVLEQANQNWK</sequence>
<evidence type="ECO:0000256" key="7">
    <source>
        <dbReference type="ARBA" id="ARBA00023004"/>
    </source>
</evidence>
<dbReference type="PANTHER" id="PTHR34688">
    <property type="entry name" value="CYTOCHROME C6, CHLOROPLASTIC"/>
    <property type="match status" value="1"/>
</dbReference>
<keyword evidence="4 9" id="KW-0349">Heme</keyword>
<evidence type="ECO:0000313" key="12">
    <source>
        <dbReference type="EMBL" id="MBW4464063.1"/>
    </source>
</evidence>
<comment type="subcellular location">
    <subcellularLocation>
        <location evidence="1">Cellular thylakoid lumen</location>
    </subcellularLocation>
</comment>
<feature type="domain" description="Cytochrome c" evidence="11">
    <location>
        <begin position="31"/>
        <end position="111"/>
    </location>
</feature>
<keyword evidence="3" id="KW-0813">Transport</keyword>
<dbReference type="Proteomes" id="UP000707356">
    <property type="component" value="Unassembled WGS sequence"/>
</dbReference>
<dbReference type="GO" id="GO:0031979">
    <property type="term" value="C:plasma membrane-derived thylakoid lumen"/>
    <property type="evidence" value="ECO:0007669"/>
    <property type="project" value="UniProtKB-SubCell"/>
</dbReference>
<dbReference type="PRINTS" id="PR00605">
    <property type="entry name" value="CYTCHROMECIC"/>
</dbReference>
<reference evidence="12" key="1">
    <citation type="submission" date="2021-05" db="EMBL/GenBank/DDBJ databases">
        <authorList>
            <person name="Pietrasiak N."/>
            <person name="Ward R."/>
            <person name="Stajich J.E."/>
            <person name="Kurbessoian T."/>
        </authorList>
    </citation>
    <scope>NUCLEOTIDE SEQUENCE</scope>
    <source>
        <strain evidence="12">GSE-TBD4-15B</strain>
    </source>
</reference>
<gene>
    <name evidence="12" type="ORF">KME07_01315</name>
</gene>
<evidence type="ECO:0000259" key="11">
    <source>
        <dbReference type="PROSITE" id="PS51007"/>
    </source>
</evidence>
<keyword evidence="10" id="KW-0732">Signal</keyword>
<dbReference type="AlphaFoldDB" id="A0A951P6X1"/>
<evidence type="ECO:0000256" key="9">
    <source>
        <dbReference type="PROSITE-ProRule" id="PRU00433"/>
    </source>
</evidence>
<keyword evidence="8" id="KW-0793">Thylakoid</keyword>
<dbReference type="Pfam" id="PF13442">
    <property type="entry name" value="Cytochrome_CBB3"/>
    <property type="match status" value="1"/>
</dbReference>
<dbReference type="GO" id="GO:0020037">
    <property type="term" value="F:heme binding"/>
    <property type="evidence" value="ECO:0007669"/>
    <property type="project" value="InterPro"/>
</dbReference>
<dbReference type="PANTHER" id="PTHR34688:SF2">
    <property type="entry name" value="CYTOCHROME C6, CHLOROPLASTIC"/>
    <property type="match status" value="1"/>
</dbReference>
<keyword evidence="6" id="KW-0249">Electron transport</keyword>
<accession>A0A951P6X1</accession>
<reference evidence="12" key="2">
    <citation type="journal article" date="2022" name="Microbiol. Resour. Announc.">
        <title>Metagenome Sequencing to Explore Phylogenomics of Terrestrial Cyanobacteria.</title>
        <authorList>
            <person name="Ward R.D."/>
            <person name="Stajich J.E."/>
            <person name="Johansen J.R."/>
            <person name="Huntemann M."/>
            <person name="Clum A."/>
            <person name="Foster B."/>
            <person name="Foster B."/>
            <person name="Roux S."/>
            <person name="Palaniappan K."/>
            <person name="Varghese N."/>
            <person name="Mukherjee S."/>
            <person name="Reddy T.B.K."/>
            <person name="Daum C."/>
            <person name="Copeland A."/>
            <person name="Chen I.A."/>
            <person name="Ivanova N.N."/>
            <person name="Kyrpides N.C."/>
            <person name="Shapiro N."/>
            <person name="Eloe-Fadrosh E.A."/>
            <person name="Pietrasiak N."/>
        </authorList>
    </citation>
    <scope>NUCLEOTIDE SEQUENCE</scope>
    <source>
        <strain evidence="12">GSE-TBD4-15B</strain>
    </source>
</reference>
<proteinExistence type="inferred from homology"/>
<protein>
    <submittedName>
        <fullName evidence="12">C-type cytochrome</fullName>
    </submittedName>
</protein>
<evidence type="ECO:0000256" key="2">
    <source>
        <dbReference type="ARBA" id="ARBA00009650"/>
    </source>
</evidence>
<evidence type="ECO:0000256" key="3">
    <source>
        <dbReference type="ARBA" id="ARBA00022448"/>
    </source>
</evidence>
<feature type="chain" id="PRO_5037785273" evidence="10">
    <location>
        <begin position="18"/>
        <end position="116"/>
    </location>
</feature>
<dbReference type="EMBL" id="JAHHHV010000005">
    <property type="protein sequence ID" value="MBW4464063.1"/>
    <property type="molecule type" value="Genomic_DNA"/>
</dbReference>
<comment type="similarity">
    <text evidence="2">Belongs to the cytochrome c family. PetJ subfamily.</text>
</comment>
<evidence type="ECO:0000256" key="5">
    <source>
        <dbReference type="ARBA" id="ARBA00022723"/>
    </source>
</evidence>
<evidence type="ECO:0000256" key="4">
    <source>
        <dbReference type="ARBA" id="ARBA00022617"/>
    </source>
</evidence>
<comment type="caution">
    <text evidence="12">The sequence shown here is derived from an EMBL/GenBank/DDBJ whole genome shotgun (WGS) entry which is preliminary data.</text>
</comment>
<keyword evidence="7 9" id="KW-0408">Iron</keyword>
<dbReference type="InterPro" id="IPR009056">
    <property type="entry name" value="Cyt_c-like_dom"/>
</dbReference>
<keyword evidence="5 9" id="KW-0479">Metal-binding</keyword>
<evidence type="ECO:0000256" key="8">
    <source>
        <dbReference type="ARBA" id="ARBA00023078"/>
    </source>
</evidence>
<dbReference type="PROSITE" id="PS51007">
    <property type="entry name" value="CYTC"/>
    <property type="match status" value="1"/>
</dbReference>